<keyword evidence="3" id="KW-1185">Reference proteome</keyword>
<evidence type="ECO:0000313" key="3">
    <source>
        <dbReference type="Proteomes" id="UP001283341"/>
    </source>
</evidence>
<dbReference type="AlphaFoldDB" id="A0AAE0LZC9"/>
<feature type="compositionally biased region" description="Polar residues" evidence="1">
    <location>
        <begin position="59"/>
        <end position="68"/>
    </location>
</feature>
<organism evidence="2 3">
    <name type="scientific">Apodospora peruviana</name>
    <dbReference type="NCBI Taxonomy" id="516989"/>
    <lineage>
        <taxon>Eukaryota</taxon>
        <taxon>Fungi</taxon>
        <taxon>Dikarya</taxon>
        <taxon>Ascomycota</taxon>
        <taxon>Pezizomycotina</taxon>
        <taxon>Sordariomycetes</taxon>
        <taxon>Sordariomycetidae</taxon>
        <taxon>Sordariales</taxon>
        <taxon>Lasiosphaeriaceae</taxon>
        <taxon>Apodospora</taxon>
    </lineage>
</organism>
<dbReference type="EMBL" id="JAUEDM010000008">
    <property type="protein sequence ID" value="KAK3313190.1"/>
    <property type="molecule type" value="Genomic_DNA"/>
</dbReference>
<gene>
    <name evidence="2" type="ORF">B0H66DRAFT_388007</name>
</gene>
<comment type="caution">
    <text evidence="2">The sequence shown here is derived from an EMBL/GenBank/DDBJ whole genome shotgun (WGS) entry which is preliminary data.</text>
</comment>
<reference evidence="2" key="2">
    <citation type="submission" date="2023-06" db="EMBL/GenBank/DDBJ databases">
        <authorList>
            <consortium name="Lawrence Berkeley National Laboratory"/>
            <person name="Haridas S."/>
            <person name="Hensen N."/>
            <person name="Bonometti L."/>
            <person name="Westerberg I."/>
            <person name="Brannstrom I.O."/>
            <person name="Guillou S."/>
            <person name="Cros-Aarteil S."/>
            <person name="Calhoun S."/>
            <person name="Kuo A."/>
            <person name="Mondo S."/>
            <person name="Pangilinan J."/>
            <person name="Riley R."/>
            <person name="Labutti K."/>
            <person name="Andreopoulos B."/>
            <person name="Lipzen A."/>
            <person name="Chen C."/>
            <person name="Yanf M."/>
            <person name="Daum C."/>
            <person name="Ng V."/>
            <person name="Clum A."/>
            <person name="Steindorff A."/>
            <person name="Ohm R."/>
            <person name="Martin F."/>
            <person name="Silar P."/>
            <person name="Natvig D."/>
            <person name="Lalanne C."/>
            <person name="Gautier V."/>
            <person name="Ament-Velasquez S.L."/>
            <person name="Kruys A."/>
            <person name="Hutchinson M.I."/>
            <person name="Powell A.J."/>
            <person name="Barry K."/>
            <person name="Miller A.N."/>
            <person name="Grigoriev I.V."/>
            <person name="Debuchy R."/>
            <person name="Gladieux P."/>
            <person name="Thoren M.H."/>
            <person name="Johannesson H."/>
        </authorList>
    </citation>
    <scope>NUCLEOTIDE SEQUENCE</scope>
    <source>
        <strain evidence="2">CBS 118394</strain>
    </source>
</reference>
<reference evidence="2" key="1">
    <citation type="journal article" date="2023" name="Mol. Phylogenet. Evol.">
        <title>Genome-scale phylogeny and comparative genomics of the fungal order Sordariales.</title>
        <authorList>
            <person name="Hensen N."/>
            <person name="Bonometti L."/>
            <person name="Westerberg I."/>
            <person name="Brannstrom I.O."/>
            <person name="Guillou S."/>
            <person name="Cros-Aarteil S."/>
            <person name="Calhoun S."/>
            <person name="Haridas S."/>
            <person name="Kuo A."/>
            <person name="Mondo S."/>
            <person name="Pangilinan J."/>
            <person name="Riley R."/>
            <person name="LaButti K."/>
            <person name="Andreopoulos B."/>
            <person name="Lipzen A."/>
            <person name="Chen C."/>
            <person name="Yan M."/>
            <person name="Daum C."/>
            <person name="Ng V."/>
            <person name="Clum A."/>
            <person name="Steindorff A."/>
            <person name="Ohm R.A."/>
            <person name="Martin F."/>
            <person name="Silar P."/>
            <person name="Natvig D.O."/>
            <person name="Lalanne C."/>
            <person name="Gautier V."/>
            <person name="Ament-Velasquez S.L."/>
            <person name="Kruys A."/>
            <person name="Hutchinson M.I."/>
            <person name="Powell A.J."/>
            <person name="Barry K."/>
            <person name="Miller A.N."/>
            <person name="Grigoriev I.V."/>
            <person name="Debuchy R."/>
            <person name="Gladieux P."/>
            <person name="Hiltunen Thoren M."/>
            <person name="Johannesson H."/>
        </authorList>
    </citation>
    <scope>NUCLEOTIDE SEQUENCE</scope>
    <source>
        <strain evidence="2">CBS 118394</strain>
    </source>
</reference>
<evidence type="ECO:0000313" key="2">
    <source>
        <dbReference type="EMBL" id="KAK3313190.1"/>
    </source>
</evidence>
<dbReference type="Proteomes" id="UP001283341">
    <property type="component" value="Unassembled WGS sequence"/>
</dbReference>
<name>A0AAE0LZC9_9PEZI</name>
<feature type="region of interest" description="Disordered" evidence="1">
    <location>
        <begin position="1"/>
        <end position="128"/>
    </location>
</feature>
<feature type="compositionally biased region" description="Basic residues" evidence="1">
    <location>
        <begin position="1"/>
        <end position="17"/>
    </location>
</feature>
<protein>
    <submittedName>
        <fullName evidence="2">Uncharacterized protein</fullName>
    </submittedName>
</protein>
<accession>A0AAE0LZC9</accession>
<feature type="compositionally biased region" description="Basic and acidic residues" evidence="1">
    <location>
        <begin position="112"/>
        <end position="125"/>
    </location>
</feature>
<sequence>MSSHSTHRSHHRGRQPRSHYYDDDYSDDYYEPEPRPRHRSLGRAAMDKIESAVAGLGLDSSNSDNSKALTRRRDSETRYYSPDRAPRSHKSHHSSRRTYSASPDTRRRRTRRDSDWGGRSSERSRSRWNHSLEAAIDAAAMEAFRLRKEPGPWTGAKGSRVATAAISAAAIGAADNKNSKREKGKLGSVGAAVGGLVVNRLVNGPRRDVR</sequence>
<proteinExistence type="predicted"/>
<feature type="compositionally biased region" description="Basic residues" evidence="1">
    <location>
        <begin position="87"/>
        <end position="96"/>
    </location>
</feature>
<evidence type="ECO:0000256" key="1">
    <source>
        <dbReference type="SAM" id="MobiDB-lite"/>
    </source>
</evidence>